<gene>
    <name evidence="5" type="ORF">SteCoe_29317</name>
</gene>
<keyword evidence="4" id="KW-0507">mRNA processing</keyword>
<dbReference type="Proteomes" id="UP000187209">
    <property type="component" value="Unassembled WGS sequence"/>
</dbReference>
<comment type="similarity">
    <text evidence="2">Belongs to the DCP1 family.</text>
</comment>
<keyword evidence="6" id="KW-1185">Reference proteome</keyword>
<dbReference type="GO" id="GO:0006397">
    <property type="term" value="P:mRNA processing"/>
    <property type="evidence" value="ECO:0007669"/>
    <property type="project" value="UniProtKB-KW"/>
</dbReference>
<organism evidence="5 6">
    <name type="scientific">Stentor coeruleus</name>
    <dbReference type="NCBI Taxonomy" id="5963"/>
    <lineage>
        <taxon>Eukaryota</taxon>
        <taxon>Sar</taxon>
        <taxon>Alveolata</taxon>
        <taxon>Ciliophora</taxon>
        <taxon>Postciliodesmatophora</taxon>
        <taxon>Heterotrichea</taxon>
        <taxon>Heterotrichida</taxon>
        <taxon>Stentoridae</taxon>
        <taxon>Stentor</taxon>
    </lineage>
</organism>
<evidence type="ECO:0000313" key="5">
    <source>
        <dbReference type="EMBL" id="OMJ72269.1"/>
    </source>
</evidence>
<sequence>MERDALLTSLRNKIDKGIVEIVFEIQHSVYYEFSESKGTWNKGDIEGPLILVKRNQEPHYCLIILNKQHHSNFCQQVTSETLFEKKIPQLLCVRDKNKNVHGIWSANADLIEHLFKKLQDIQHIDSQSKMLKNLLDIGGDSSLTPKSPEAILNSRSIDFSPQFNPEEILKPEFFQRGVIFEEKKENNSEREKLKEVIISLANSDEFLDIIIQALKSRGINLNC</sequence>
<evidence type="ECO:0000313" key="6">
    <source>
        <dbReference type="Proteomes" id="UP000187209"/>
    </source>
</evidence>
<evidence type="ECO:0000256" key="1">
    <source>
        <dbReference type="ARBA" id="ARBA00004496"/>
    </source>
</evidence>
<evidence type="ECO:0008006" key="7">
    <source>
        <dbReference type="Google" id="ProtNLM"/>
    </source>
</evidence>
<evidence type="ECO:0000256" key="2">
    <source>
        <dbReference type="ARBA" id="ARBA00008778"/>
    </source>
</evidence>
<dbReference type="GO" id="GO:0031087">
    <property type="term" value="P:deadenylation-independent decapping of nuclear-transcribed mRNA"/>
    <property type="evidence" value="ECO:0007669"/>
    <property type="project" value="TreeGrafter"/>
</dbReference>
<dbReference type="SUPFAM" id="SSF50729">
    <property type="entry name" value="PH domain-like"/>
    <property type="match status" value="1"/>
</dbReference>
<comment type="subcellular location">
    <subcellularLocation>
        <location evidence="1">Cytoplasm</location>
    </subcellularLocation>
</comment>
<dbReference type="OrthoDB" id="440673at2759"/>
<accession>A0A1R2B677</accession>
<dbReference type="Gene3D" id="2.30.29.30">
    <property type="entry name" value="Pleckstrin-homology domain (PH domain)/Phosphotyrosine-binding domain (PTB)"/>
    <property type="match status" value="1"/>
</dbReference>
<proteinExistence type="inferred from homology"/>
<dbReference type="GO" id="GO:0000932">
    <property type="term" value="C:P-body"/>
    <property type="evidence" value="ECO:0007669"/>
    <property type="project" value="TreeGrafter"/>
</dbReference>
<keyword evidence="3" id="KW-0963">Cytoplasm</keyword>
<evidence type="ECO:0000256" key="3">
    <source>
        <dbReference type="ARBA" id="ARBA00022490"/>
    </source>
</evidence>
<protein>
    <recommendedName>
        <fullName evidence="7">WH1 domain-containing protein</fullName>
    </recommendedName>
</protein>
<dbReference type="PANTHER" id="PTHR16290:SF0">
    <property type="entry name" value="DECAPPING PROTEIN 1, ISOFORM A"/>
    <property type="match status" value="1"/>
</dbReference>
<dbReference type="Pfam" id="PF06058">
    <property type="entry name" value="DCP1"/>
    <property type="match status" value="1"/>
</dbReference>
<name>A0A1R2B677_9CILI</name>
<dbReference type="GO" id="GO:0003729">
    <property type="term" value="F:mRNA binding"/>
    <property type="evidence" value="ECO:0007669"/>
    <property type="project" value="TreeGrafter"/>
</dbReference>
<dbReference type="AlphaFoldDB" id="A0A1R2B677"/>
<evidence type="ECO:0000256" key="4">
    <source>
        <dbReference type="ARBA" id="ARBA00022664"/>
    </source>
</evidence>
<dbReference type="EMBL" id="MPUH01000915">
    <property type="protein sequence ID" value="OMJ72269.1"/>
    <property type="molecule type" value="Genomic_DNA"/>
</dbReference>
<dbReference type="GO" id="GO:0000290">
    <property type="term" value="P:deadenylation-dependent decapping of nuclear-transcribed mRNA"/>
    <property type="evidence" value="ECO:0007669"/>
    <property type="project" value="InterPro"/>
</dbReference>
<dbReference type="InterPro" id="IPR010334">
    <property type="entry name" value="Dcp1"/>
</dbReference>
<dbReference type="InterPro" id="IPR011993">
    <property type="entry name" value="PH-like_dom_sf"/>
</dbReference>
<comment type="caution">
    <text evidence="5">The sequence shown here is derived from an EMBL/GenBank/DDBJ whole genome shotgun (WGS) entry which is preliminary data.</text>
</comment>
<dbReference type="PANTHER" id="PTHR16290">
    <property type="entry name" value="TRANSCRIPTION FACTOR SMIF DECAPPING ENZYME DCP1"/>
    <property type="match status" value="1"/>
</dbReference>
<reference evidence="5 6" key="1">
    <citation type="submission" date="2016-11" db="EMBL/GenBank/DDBJ databases">
        <title>The macronuclear genome of Stentor coeruleus: a giant cell with tiny introns.</title>
        <authorList>
            <person name="Slabodnick M."/>
            <person name="Ruby J.G."/>
            <person name="Reiff S.B."/>
            <person name="Swart E.C."/>
            <person name="Gosai S."/>
            <person name="Prabakaran S."/>
            <person name="Witkowska E."/>
            <person name="Larue G.E."/>
            <person name="Fisher S."/>
            <person name="Freeman R.M."/>
            <person name="Gunawardena J."/>
            <person name="Chu W."/>
            <person name="Stover N.A."/>
            <person name="Gregory B.D."/>
            <person name="Nowacki M."/>
            <person name="Derisi J."/>
            <person name="Roy S.W."/>
            <person name="Marshall W.F."/>
            <person name="Sood P."/>
        </authorList>
    </citation>
    <scope>NUCLEOTIDE SEQUENCE [LARGE SCALE GENOMIC DNA]</scope>
    <source>
        <strain evidence="5">WM001</strain>
    </source>
</reference>
<dbReference type="GO" id="GO:0008047">
    <property type="term" value="F:enzyme activator activity"/>
    <property type="evidence" value="ECO:0007669"/>
    <property type="project" value="InterPro"/>
</dbReference>